<gene>
    <name evidence="2" type="ORF">LzC2_27680</name>
</gene>
<dbReference type="Proteomes" id="UP000609651">
    <property type="component" value="Unassembled WGS sequence"/>
</dbReference>
<dbReference type="InterPro" id="IPR016181">
    <property type="entry name" value="Acyl_CoA_acyltransferase"/>
</dbReference>
<sequence>MEPEHWPMIRFAAPIEVYHRLPQHPGWKWEYFGGEVVASPRPKSRSCVKTFGDGDPLDAVPPDLRDAALDDGSPVSTRPLTDADWDVLPGVLHGAFGRTAPFAQMTAERSQEVAGECMENVRAGQWGPLIEPACLIIEGEPKFRRKEDGEGPVVLGTVLVTLYRPSSDDDPLFEWRPAKDPPDDWLETNWGRPHLTWVFVNGWEARHGLGTCLLTDACRALQSLGYGELTSTFLTGNHQSAFWHWRNGFRLLTGPMSMRPHRMNRFRERQERRRAERSDEPATDSVPDA</sequence>
<name>A0ABX1VHD9_9PLAN</name>
<evidence type="ECO:0008006" key="4">
    <source>
        <dbReference type="Google" id="ProtNLM"/>
    </source>
</evidence>
<proteinExistence type="predicted"/>
<dbReference type="SUPFAM" id="SSF55729">
    <property type="entry name" value="Acyl-CoA N-acyltransferases (Nat)"/>
    <property type="match status" value="1"/>
</dbReference>
<accession>A0ABX1VHD9</accession>
<evidence type="ECO:0000313" key="3">
    <source>
        <dbReference type="Proteomes" id="UP000609651"/>
    </source>
</evidence>
<feature type="compositionally biased region" description="Basic and acidic residues" evidence="1">
    <location>
        <begin position="265"/>
        <end position="280"/>
    </location>
</feature>
<dbReference type="Gene3D" id="3.40.630.30">
    <property type="match status" value="1"/>
</dbReference>
<evidence type="ECO:0000313" key="2">
    <source>
        <dbReference type="EMBL" id="NNJ26678.1"/>
    </source>
</evidence>
<evidence type="ECO:0000256" key="1">
    <source>
        <dbReference type="SAM" id="MobiDB-lite"/>
    </source>
</evidence>
<feature type="region of interest" description="Disordered" evidence="1">
    <location>
        <begin position="262"/>
        <end position="289"/>
    </location>
</feature>
<comment type="caution">
    <text evidence="2">The sequence shown here is derived from an EMBL/GenBank/DDBJ whole genome shotgun (WGS) entry which is preliminary data.</text>
</comment>
<reference evidence="2 3" key="1">
    <citation type="journal article" date="2020" name="Syst. Appl. Microbiol.">
        <title>Alienimonas chondri sp. nov., a novel planctomycete isolated from the biofilm of the red alga Chondrus crispus.</title>
        <authorList>
            <person name="Vitorino I."/>
            <person name="Albuquerque L."/>
            <person name="Wiegand S."/>
            <person name="Kallscheuer N."/>
            <person name="da Costa M.S."/>
            <person name="Lobo-da-Cunha A."/>
            <person name="Jogler C."/>
            <person name="Lage O.M."/>
        </authorList>
    </citation>
    <scope>NUCLEOTIDE SEQUENCE [LARGE SCALE GENOMIC DNA]</scope>
    <source>
        <strain evidence="2 3">LzC2</strain>
    </source>
</reference>
<protein>
    <recommendedName>
        <fullName evidence="4">GNAT family N-acetyltransferase</fullName>
    </recommendedName>
</protein>
<keyword evidence="3" id="KW-1185">Reference proteome</keyword>
<organism evidence="2 3">
    <name type="scientific">Alienimonas chondri</name>
    <dbReference type="NCBI Taxonomy" id="2681879"/>
    <lineage>
        <taxon>Bacteria</taxon>
        <taxon>Pseudomonadati</taxon>
        <taxon>Planctomycetota</taxon>
        <taxon>Planctomycetia</taxon>
        <taxon>Planctomycetales</taxon>
        <taxon>Planctomycetaceae</taxon>
        <taxon>Alienimonas</taxon>
    </lineage>
</organism>
<dbReference type="EMBL" id="WTPX01000091">
    <property type="protein sequence ID" value="NNJ26678.1"/>
    <property type="molecule type" value="Genomic_DNA"/>
</dbReference>